<comment type="similarity">
    <text evidence="2">Belongs to the G-protein coupled receptor 1 family.</text>
</comment>
<evidence type="ECO:0000256" key="8">
    <source>
        <dbReference type="ARBA" id="ARBA00023224"/>
    </source>
</evidence>
<dbReference type="WBParaSite" id="L893_g2246.t1">
    <property type="protein sequence ID" value="L893_g2246.t1"/>
    <property type="gene ID" value="L893_g2246"/>
</dbReference>
<dbReference type="GO" id="GO:0005886">
    <property type="term" value="C:plasma membrane"/>
    <property type="evidence" value="ECO:0007669"/>
    <property type="project" value="TreeGrafter"/>
</dbReference>
<evidence type="ECO:0000256" key="9">
    <source>
        <dbReference type="SAM" id="Phobius"/>
    </source>
</evidence>
<keyword evidence="3 9" id="KW-0812">Transmembrane</keyword>
<sequence>WTMVENNTDSSMSSLSNEHQCSVPSLGISIPFQATLFISYSSVGICSFIGNLLVLVVVLAKKELRTVTNLFISSVSAADLLITAFSLWATPLAYFQQVWKFGQFMCYGVSAIQGASLIWSPLTLAAIAVDRYKLVSSPFNPQINTRTCLAIIMAIWAGALLMLMPMLAHVHYFKVGKCYQYCVEIWPEERYFRLLYGLFILLIRSVVPLIIISFCHYRIACVLNEQTTRLQNYRSTTSIRHAMDINRKQRLQTLLLIMVIIFAVTSIPLDIFNVLQDVETVFRIHVANQSIKAYMFLFTHWVAMAGTLLNPLVYAWWNDTINKEIRSMFSSCGRINVRPPTFDSYASTVGKTTLLHTPKKVRGVAMNNGLLRASTAEDGQSTHSQL</sequence>
<dbReference type="InterPro" id="IPR000276">
    <property type="entry name" value="GPCR_Rhodpsn"/>
</dbReference>
<dbReference type="GO" id="GO:0004983">
    <property type="term" value="F:neuropeptide Y receptor activity"/>
    <property type="evidence" value="ECO:0007669"/>
    <property type="project" value="InterPro"/>
</dbReference>
<feature type="transmembrane region" description="Helical" evidence="9">
    <location>
        <begin position="295"/>
        <end position="317"/>
    </location>
</feature>
<evidence type="ECO:0000256" key="3">
    <source>
        <dbReference type="ARBA" id="ARBA00022692"/>
    </source>
</evidence>
<organism evidence="11 12">
    <name type="scientific">Steinernema glaseri</name>
    <dbReference type="NCBI Taxonomy" id="37863"/>
    <lineage>
        <taxon>Eukaryota</taxon>
        <taxon>Metazoa</taxon>
        <taxon>Ecdysozoa</taxon>
        <taxon>Nematoda</taxon>
        <taxon>Chromadorea</taxon>
        <taxon>Rhabditida</taxon>
        <taxon>Tylenchina</taxon>
        <taxon>Panagrolaimomorpha</taxon>
        <taxon>Strongyloidoidea</taxon>
        <taxon>Steinernematidae</taxon>
        <taxon>Steinernema</taxon>
    </lineage>
</organism>
<dbReference type="AlphaFoldDB" id="A0A1I7Z375"/>
<dbReference type="Gene3D" id="1.20.1070.10">
    <property type="entry name" value="Rhodopsin 7-helix transmembrane proteins"/>
    <property type="match status" value="1"/>
</dbReference>
<feature type="transmembrane region" description="Helical" evidence="9">
    <location>
        <begin position="253"/>
        <end position="275"/>
    </location>
</feature>
<dbReference type="PRINTS" id="PR00237">
    <property type="entry name" value="GPCRRHODOPSN"/>
</dbReference>
<reference evidence="12" key="1">
    <citation type="submission" date="2016-11" db="UniProtKB">
        <authorList>
            <consortium name="WormBaseParasite"/>
        </authorList>
    </citation>
    <scope>IDENTIFICATION</scope>
</reference>
<proteinExistence type="inferred from homology"/>
<evidence type="ECO:0000256" key="2">
    <source>
        <dbReference type="ARBA" id="ARBA00010663"/>
    </source>
</evidence>
<dbReference type="CDD" id="cd15203">
    <property type="entry name" value="7tmA_NPYR-like"/>
    <property type="match status" value="1"/>
</dbReference>
<keyword evidence="8" id="KW-0807">Transducer</keyword>
<dbReference type="PRINTS" id="PR01012">
    <property type="entry name" value="NRPEPTIDEYR"/>
</dbReference>
<keyword evidence="4 9" id="KW-1133">Transmembrane helix</keyword>
<evidence type="ECO:0000256" key="4">
    <source>
        <dbReference type="ARBA" id="ARBA00022989"/>
    </source>
</evidence>
<dbReference type="SUPFAM" id="SSF81321">
    <property type="entry name" value="Family A G protein-coupled receptor-like"/>
    <property type="match status" value="1"/>
</dbReference>
<feature type="transmembrane region" description="Helical" evidence="9">
    <location>
        <begin position="37"/>
        <end position="60"/>
    </location>
</feature>
<comment type="subcellular location">
    <subcellularLocation>
        <location evidence="1">Membrane</location>
        <topology evidence="1">Multi-pass membrane protein</topology>
    </subcellularLocation>
</comment>
<feature type="transmembrane region" description="Helical" evidence="9">
    <location>
        <begin position="194"/>
        <end position="215"/>
    </location>
</feature>
<keyword evidence="5" id="KW-0297">G-protein coupled receptor</keyword>
<dbReference type="Pfam" id="PF00001">
    <property type="entry name" value="7tm_1"/>
    <property type="match status" value="1"/>
</dbReference>
<feature type="transmembrane region" description="Helical" evidence="9">
    <location>
        <begin position="101"/>
        <end position="127"/>
    </location>
</feature>
<dbReference type="GO" id="GO:0042923">
    <property type="term" value="F:neuropeptide binding"/>
    <property type="evidence" value="ECO:0007669"/>
    <property type="project" value="TreeGrafter"/>
</dbReference>
<dbReference type="InterPro" id="IPR017452">
    <property type="entry name" value="GPCR_Rhodpsn_7TM"/>
</dbReference>
<evidence type="ECO:0000256" key="7">
    <source>
        <dbReference type="ARBA" id="ARBA00023170"/>
    </source>
</evidence>
<feature type="transmembrane region" description="Helical" evidence="9">
    <location>
        <begin position="148"/>
        <end position="167"/>
    </location>
</feature>
<keyword evidence="6 9" id="KW-0472">Membrane</keyword>
<evidence type="ECO:0000313" key="12">
    <source>
        <dbReference type="WBParaSite" id="L893_g2246.t1"/>
    </source>
</evidence>
<protein>
    <submittedName>
        <fullName evidence="12">G_PROTEIN_RECEP_F1_2 domain-containing protein</fullName>
    </submittedName>
</protein>
<keyword evidence="11" id="KW-1185">Reference proteome</keyword>
<dbReference type="GO" id="GO:0043005">
    <property type="term" value="C:neuron projection"/>
    <property type="evidence" value="ECO:0007669"/>
    <property type="project" value="TreeGrafter"/>
</dbReference>
<evidence type="ECO:0000256" key="1">
    <source>
        <dbReference type="ARBA" id="ARBA00004141"/>
    </source>
</evidence>
<evidence type="ECO:0000313" key="11">
    <source>
        <dbReference type="Proteomes" id="UP000095287"/>
    </source>
</evidence>
<keyword evidence="7" id="KW-0675">Receptor</keyword>
<dbReference type="Proteomes" id="UP000095287">
    <property type="component" value="Unplaced"/>
</dbReference>
<evidence type="ECO:0000256" key="6">
    <source>
        <dbReference type="ARBA" id="ARBA00023136"/>
    </source>
</evidence>
<name>A0A1I7Z375_9BILA</name>
<dbReference type="PANTHER" id="PTHR24235:SF13">
    <property type="entry name" value="G-PROTEIN COUPLED RECEPTORS FAMILY 1 PROFILE DOMAIN-CONTAINING PROTEIN"/>
    <property type="match status" value="1"/>
</dbReference>
<dbReference type="PANTHER" id="PTHR24235">
    <property type="entry name" value="NEUROPEPTIDE Y RECEPTOR"/>
    <property type="match status" value="1"/>
</dbReference>
<feature type="domain" description="G-protein coupled receptors family 1 profile" evidence="10">
    <location>
        <begin position="50"/>
        <end position="314"/>
    </location>
</feature>
<evidence type="ECO:0000259" key="10">
    <source>
        <dbReference type="PROSITE" id="PS50262"/>
    </source>
</evidence>
<feature type="transmembrane region" description="Helical" evidence="9">
    <location>
        <begin position="67"/>
        <end position="89"/>
    </location>
</feature>
<accession>A0A1I7Z375</accession>
<dbReference type="InterPro" id="IPR000611">
    <property type="entry name" value="NPY_rcpt"/>
</dbReference>
<dbReference type="PROSITE" id="PS50262">
    <property type="entry name" value="G_PROTEIN_RECEP_F1_2"/>
    <property type="match status" value="1"/>
</dbReference>
<evidence type="ECO:0000256" key="5">
    <source>
        <dbReference type="ARBA" id="ARBA00023040"/>
    </source>
</evidence>